<protein>
    <recommendedName>
        <fullName evidence="3">Carboxypeptidase-like regulatory domain-containing protein</fullName>
    </recommendedName>
</protein>
<name>A0A2T1NFV6_9FLAO</name>
<dbReference type="RefSeq" id="WP_106461922.1">
    <property type="nucleotide sequence ID" value="NZ_PXOQ01000006.1"/>
</dbReference>
<keyword evidence="2" id="KW-1185">Reference proteome</keyword>
<proteinExistence type="predicted"/>
<sequence length="260" mass="29112">MKYVFIIFFIIPILGSSQIIEISGKIEGKDDLDGIHVINKTSNYYAVTTVTGDFKIKVKTNDTIVFSSILYKLKEVVVTPIIYKSKYLSTVLETFVNDLDEVTLGKVLTGNLSLDVANQGNKKQINFADVGIPGYTGKPLTQSARRLKEASNFMPTVGGGFGGGGVGLQINPIINAITGRTKELKQRVLLENKTSLLEKIKSQFAATFFESYELPEDKREEFFLYCSDQPNFIAQTRTLDLNTVLFLEKYYALYLQQINK</sequence>
<evidence type="ECO:0008006" key="3">
    <source>
        <dbReference type="Google" id="ProtNLM"/>
    </source>
</evidence>
<evidence type="ECO:0000313" key="2">
    <source>
        <dbReference type="Proteomes" id="UP000238426"/>
    </source>
</evidence>
<accession>A0A2T1NFV6</accession>
<dbReference type="EMBL" id="PXOQ01000006">
    <property type="protein sequence ID" value="PSG91626.1"/>
    <property type="molecule type" value="Genomic_DNA"/>
</dbReference>
<reference evidence="1 2" key="1">
    <citation type="submission" date="2018-03" db="EMBL/GenBank/DDBJ databases">
        <title>Mesoflavibacter sp. HG37 and Mesoflavibacter sp. HG96 sp.nov., two marine bacteria isolated from seawater of Western Pacific Ocean.</title>
        <authorList>
            <person name="Cheng H."/>
            <person name="Wu Y.-H."/>
            <person name="Guo L.-L."/>
            <person name="Xu X.-W."/>
        </authorList>
    </citation>
    <scope>NUCLEOTIDE SEQUENCE [LARGE SCALE GENOMIC DNA]</scope>
    <source>
        <strain evidence="1 2">KCTC 32269</strain>
    </source>
</reference>
<comment type="caution">
    <text evidence="1">The sequence shown here is derived from an EMBL/GenBank/DDBJ whole genome shotgun (WGS) entry which is preliminary data.</text>
</comment>
<dbReference type="OrthoDB" id="1427655at2"/>
<organism evidence="1 2">
    <name type="scientific">Aurantibacter aestuarii</name>
    <dbReference type="NCBI Taxonomy" id="1266046"/>
    <lineage>
        <taxon>Bacteria</taxon>
        <taxon>Pseudomonadati</taxon>
        <taxon>Bacteroidota</taxon>
        <taxon>Flavobacteriia</taxon>
        <taxon>Flavobacteriales</taxon>
        <taxon>Flavobacteriaceae</taxon>
        <taxon>Aurantibacter</taxon>
    </lineage>
</organism>
<dbReference type="Proteomes" id="UP000238426">
    <property type="component" value="Unassembled WGS sequence"/>
</dbReference>
<dbReference type="InterPro" id="IPR008969">
    <property type="entry name" value="CarboxyPept-like_regulatory"/>
</dbReference>
<gene>
    <name evidence="1" type="ORF">C7H52_00500</name>
</gene>
<dbReference type="AlphaFoldDB" id="A0A2T1NFV6"/>
<evidence type="ECO:0000313" key="1">
    <source>
        <dbReference type="EMBL" id="PSG91626.1"/>
    </source>
</evidence>
<dbReference type="SUPFAM" id="SSF49464">
    <property type="entry name" value="Carboxypeptidase regulatory domain-like"/>
    <property type="match status" value="1"/>
</dbReference>